<evidence type="ECO:0000256" key="4">
    <source>
        <dbReference type="ARBA" id="ARBA00022777"/>
    </source>
</evidence>
<accession>A0ABU3IAY5</accession>
<comment type="similarity">
    <text evidence="1">Belongs to the carbohydrate kinase PfkB family.</text>
</comment>
<dbReference type="NCBIfam" id="TIGR03168">
    <property type="entry name" value="1-PFK"/>
    <property type="match status" value="1"/>
</dbReference>
<dbReference type="PIRSF" id="PIRSF000535">
    <property type="entry name" value="1PFK/6PFK/LacC"/>
    <property type="match status" value="1"/>
</dbReference>
<feature type="domain" description="Carbohydrate kinase PfkB" evidence="7">
    <location>
        <begin position="19"/>
        <end position="290"/>
    </location>
</feature>
<keyword evidence="4 8" id="KW-0418">Kinase</keyword>
<name>A0ABU3IAY5_9ACTO</name>
<dbReference type="InterPro" id="IPR029056">
    <property type="entry name" value="Ribokinase-like"/>
</dbReference>
<keyword evidence="3" id="KW-0547">Nucleotide-binding</keyword>
<gene>
    <name evidence="8" type="ORF">QS713_05595</name>
</gene>
<evidence type="ECO:0000313" key="9">
    <source>
        <dbReference type="Proteomes" id="UP001247542"/>
    </source>
</evidence>
<organism evidence="8 9">
    <name type="scientific">Gleimia hominis</name>
    <dbReference type="NCBI Taxonomy" id="595468"/>
    <lineage>
        <taxon>Bacteria</taxon>
        <taxon>Bacillati</taxon>
        <taxon>Actinomycetota</taxon>
        <taxon>Actinomycetes</taxon>
        <taxon>Actinomycetales</taxon>
        <taxon>Actinomycetaceae</taxon>
        <taxon>Gleimia</taxon>
    </lineage>
</organism>
<evidence type="ECO:0000256" key="2">
    <source>
        <dbReference type="ARBA" id="ARBA00022679"/>
    </source>
</evidence>
<evidence type="ECO:0000256" key="1">
    <source>
        <dbReference type="ARBA" id="ARBA00010688"/>
    </source>
</evidence>
<reference evidence="8 9" key="1">
    <citation type="submission" date="2023-06" db="EMBL/GenBank/DDBJ databases">
        <title>Draft genome sequence of Gleimia hominis type strain CCUG 57540T.</title>
        <authorList>
            <person name="Salva-Serra F."/>
            <person name="Cardew S."/>
            <person name="Jensie Markopoulos S."/>
            <person name="Ohlen M."/>
            <person name="Inganas E."/>
            <person name="Svensson-Stadler L."/>
            <person name="Moore E.R.B."/>
        </authorList>
    </citation>
    <scope>NUCLEOTIDE SEQUENCE [LARGE SCALE GENOMIC DNA]</scope>
    <source>
        <strain evidence="8 9">CCUG 57540</strain>
    </source>
</reference>
<evidence type="ECO:0000256" key="6">
    <source>
        <dbReference type="PIRNR" id="PIRNR000535"/>
    </source>
</evidence>
<dbReference type="PANTHER" id="PTHR46566">
    <property type="entry name" value="1-PHOSPHOFRUCTOKINASE-RELATED"/>
    <property type="match status" value="1"/>
</dbReference>
<dbReference type="EC" id="2.7.1.-" evidence="8"/>
<comment type="caution">
    <text evidence="8">The sequence shown here is derived from an EMBL/GenBank/DDBJ whole genome shotgun (WGS) entry which is preliminary data.</text>
</comment>
<dbReference type="Pfam" id="PF00294">
    <property type="entry name" value="PfkB"/>
    <property type="match status" value="1"/>
</dbReference>
<keyword evidence="9" id="KW-1185">Reference proteome</keyword>
<evidence type="ECO:0000256" key="5">
    <source>
        <dbReference type="ARBA" id="ARBA00022840"/>
    </source>
</evidence>
<evidence type="ECO:0000256" key="3">
    <source>
        <dbReference type="ARBA" id="ARBA00022741"/>
    </source>
</evidence>
<dbReference type="InterPro" id="IPR017583">
    <property type="entry name" value="Tagatose/fructose_Pkinase"/>
</dbReference>
<dbReference type="Proteomes" id="UP001247542">
    <property type="component" value="Unassembled WGS sequence"/>
</dbReference>
<sequence>MMIWTVTVNPALDITYGVSELRPGQVHRVHDVQVRPGGKGLNVSRVLAALEVQTTATGFIGGHAGDLFEQLLGECKGHSFIHPAFVRTNHETRRSVAIVAQNEATVLNEAGAGLTEADFASLTRTLSAVGNSDVVAISGSFPPGNSDYLPHIVKTVKQAGGTCIVDTSGPALLEAAKAGADILKPNHEELADLTDSHDLQRGIDFLLGAGAGGVVCSRGEDGFVAQINHGERVRVAPPAVIAGNPTGAGDASVAALARGAARDGLAAAQDGTVLRKWLVDAAALAGAAVAAPVAGEIVMDVYDRLLHAQA</sequence>
<dbReference type="InterPro" id="IPR011611">
    <property type="entry name" value="PfkB_dom"/>
</dbReference>
<dbReference type="GO" id="GO:0016301">
    <property type="term" value="F:kinase activity"/>
    <property type="evidence" value="ECO:0007669"/>
    <property type="project" value="UniProtKB-KW"/>
</dbReference>
<keyword evidence="5" id="KW-0067">ATP-binding</keyword>
<dbReference type="Gene3D" id="3.40.1190.20">
    <property type="match status" value="1"/>
</dbReference>
<dbReference type="SUPFAM" id="SSF53613">
    <property type="entry name" value="Ribokinase-like"/>
    <property type="match status" value="1"/>
</dbReference>
<dbReference type="EMBL" id="JASXSX010000001">
    <property type="protein sequence ID" value="MDT3767535.1"/>
    <property type="molecule type" value="Genomic_DNA"/>
</dbReference>
<proteinExistence type="inferred from homology"/>
<evidence type="ECO:0000313" key="8">
    <source>
        <dbReference type="EMBL" id="MDT3767535.1"/>
    </source>
</evidence>
<dbReference type="CDD" id="cd01164">
    <property type="entry name" value="FruK_PfkB_like"/>
    <property type="match status" value="1"/>
</dbReference>
<dbReference type="PANTHER" id="PTHR46566:SF5">
    <property type="entry name" value="1-PHOSPHOFRUCTOKINASE"/>
    <property type="match status" value="1"/>
</dbReference>
<evidence type="ECO:0000259" key="7">
    <source>
        <dbReference type="Pfam" id="PF00294"/>
    </source>
</evidence>
<dbReference type="RefSeq" id="WP_313273169.1">
    <property type="nucleotide sequence ID" value="NZ_JASXSX010000001.1"/>
</dbReference>
<keyword evidence="2 6" id="KW-0808">Transferase</keyword>
<protein>
    <submittedName>
        <fullName evidence="8">Hexose kinase</fullName>
        <ecNumber evidence="8">2.7.1.-</ecNumber>
    </submittedName>
</protein>